<dbReference type="Proteomes" id="UP000321638">
    <property type="component" value="Unassembled WGS sequence"/>
</dbReference>
<keyword evidence="3" id="KW-1185">Reference proteome</keyword>
<dbReference type="InterPro" id="IPR029045">
    <property type="entry name" value="ClpP/crotonase-like_dom_sf"/>
</dbReference>
<name>A0A5C8PP62_9HYPH</name>
<proteinExistence type="inferred from homology"/>
<dbReference type="CDD" id="cd06558">
    <property type="entry name" value="crotonase-like"/>
    <property type="match status" value="1"/>
</dbReference>
<dbReference type="InterPro" id="IPR001753">
    <property type="entry name" value="Enoyl-CoA_hydra/iso"/>
</dbReference>
<dbReference type="Gene3D" id="3.90.226.10">
    <property type="entry name" value="2-enoyl-CoA Hydratase, Chain A, domain 1"/>
    <property type="match status" value="1"/>
</dbReference>
<reference evidence="2 3" key="1">
    <citation type="submission" date="2019-06" db="EMBL/GenBank/DDBJ databases">
        <title>New taxonomy in bacterial strain CC-CFT640, isolated from vineyard.</title>
        <authorList>
            <person name="Lin S.-Y."/>
            <person name="Tsai C.-F."/>
            <person name="Young C.-C."/>
        </authorList>
    </citation>
    <scope>NUCLEOTIDE SEQUENCE [LARGE SCALE GENOMIC DNA]</scope>
    <source>
        <strain evidence="2 3">CC-CFT640</strain>
    </source>
</reference>
<comment type="similarity">
    <text evidence="1">Belongs to the enoyl-CoA hydratase/isomerase family.</text>
</comment>
<dbReference type="Gene3D" id="1.10.12.10">
    <property type="entry name" value="Lyase 2-enoyl-coa Hydratase, Chain A, domain 2"/>
    <property type="match status" value="1"/>
</dbReference>
<dbReference type="RefSeq" id="WP_147847445.1">
    <property type="nucleotide sequence ID" value="NZ_VDUZ01000013.1"/>
</dbReference>
<accession>A0A5C8PP62</accession>
<organism evidence="2 3">
    <name type="scientific">Vineibacter terrae</name>
    <dbReference type="NCBI Taxonomy" id="2586908"/>
    <lineage>
        <taxon>Bacteria</taxon>
        <taxon>Pseudomonadati</taxon>
        <taxon>Pseudomonadota</taxon>
        <taxon>Alphaproteobacteria</taxon>
        <taxon>Hyphomicrobiales</taxon>
        <taxon>Vineibacter</taxon>
    </lineage>
</organism>
<evidence type="ECO:0000313" key="2">
    <source>
        <dbReference type="EMBL" id="TXL75642.1"/>
    </source>
</evidence>
<dbReference type="OrthoDB" id="9781757at2"/>
<dbReference type="Pfam" id="PF00378">
    <property type="entry name" value="ECH_1"/>
    <property type="match status" value="1"/>
</dbReference>
<protein>
    <submittedName>
        <fullName evidence="2">Enoyl-CoA hydratase/isomerase family protein</fullName>
    </submittedName>
</protein>
<sequence length="256" mass="26633">MTGVLFEQVGGVAVLTLNEPESSNALSKTIKDGLVRHLEQAASTPDIRSILITGTGRAFCAGGDIRSFDDRTPVAVRGRLLDTQSLVGYLTGEKPVVMAVNGAAAGAGFGLAMLGDVILVAAEARFVPAFPRIGAVPDLGLAYTLPRAVGLSRAKDILLRNREVSSTEAVAIGLAHERIEGGRLMEEALAVAKGLAEGATVALGMSKALMQGSFDMSAKQFFQAEAAAQALAFSSQDFGEGVAAFRGKRRPNFAGR</sequence>
<dbReference type="PANTHER" id="PTHR43459">
    <property type="entry name" value="ENOYL-COA HYDRATASE"/>
    <property type="match status" value="1"/>
</dbReference>
<evidence type="ECO:0000256" key="1">
    <source>
        <dbReference type="ARBA" id="ARBA00005254"/>
    </source>
</evidence>
<dbReference type="AlphaFoldDB" id="A0A5C8PP62"/>
<dbReference type="SUPFAM" id="SSF52096">
    <property type="entry name" value="ClpP/crotonase"/>
    <property type="match status" value="1"/>
</dbReference>
<gene>
    <name evidence="2" type="ORF">FHP25_13395</name>
</gene>
<evidence type="ECO:0000313" key="3">
    <source>
        <dbReference type="Proteomes" id="UP000321638"/>
    </source>
</evidence>
<dbReference type="PANTHER" id="PTHR43459:SF1">
    <property type="entry name" value="EG:BACN32G11.4 PROTEIN"/>
    <property type="match status" value="1"/>
</dbReference>
<dbReference type="InterPro" id="IPR014748">
    <property type="entry name" value="Enoyl-CoA_hydra_C"/>
</dbReference>
<dbReference type="EMBL" id="VDUZ01000013">
    <property type="protein sequence ID" value="TXL75642.1"/>
    <property type="molecule type" value="Genomic_DNA"/>
</dbReference>
<keyword evidence="2" id="KW-0413">Isomerase</keyword>
<dbReference type="GO" id="GO:0016853">
    <property type="term" value="F:isomerase activity"/>
    <property type="evidence" value="ECO:0007669"/>
    <property type="project" value="UniProtKB-KW"/>
</dbReference>
<comment type="caution">
    <text evidence="2">The sequence shown here is derived from an EMBL/GenBank/DDBJ whole genome shotgun (WGS) entry which is preliminary data.</text>
</comment>